<dbReference type="SMART" id="SM00906">
    <property type="entry name" value="Fungal_trans"/>
    <property type="match status" value="1"/>
</dbReference>
<dbReference type="GO" id="GO:0003677">
    <property type="term" value="F:DNA binding"/>
    <property type="evidence" value="ECO:0007669"/>
    <property type="project" value="InterPro"/>
</dbReference>
<dbReference type="PANTHER" id="PTHR31001:SF82">
    <property type="entry name" value="ZN(II)2CYS6 TRANSCRIPTION FACTOR (EUROFUNG)"/>
    <property type="match status" value="1"/>
</dbReference>
<comment type="caution">
    <text evidence="6">The sequence shown here is derived from an EMBL/GenBank/DDBJ whole genome shotgun (WGS) entry which is preliminary data.</text>
</comment>
<dbReference type="GeneID" id="31006883"/>
<evidence type="ECO:0000256" key="1">
    <source>
        <dbReference type="ARBA" id="ARBA00004123"/>
    </source>
</evidence>
<dbReference type="InterPro" id="IPR007219">
    <property type="entry name" value="XnlR_reg_dom"/>
</dbReference>
<keyword evidence="4" id="KW-0539">Nucleus</keyword>
<dbReference type="RefSeq" id="XP_020117846.1">
    <property type="nucleotide sequence ID" value="XM_020262034.1"/>
</dbReference>
<evidence type="ECO:0000256" key="4">
    <source>
        <dbReference type="ARBA" id="ARBA00023242"/>
    </source>
</evidence>
<name>A0A225ATH7_TALAT</name>
<dbReference type="STRING" id="1441469.A0A225ATH7"/>
<keyword evidence="3" id="KW-0804">Transcription</keyword>
<proteinExistence type="predicted"/>
<accession>A0A225ATH7</accession>
<dbReference type="EMBL" id="LFMY01000011">
    <property type="protein sequence ID" value="OKL57725.1"/>
    <property type="molecule type" value="Genomic_DNA"/>
</dbReference>
<keyword evidence="7" id="KW-1185">Reference proteome</keyword>
<keyword evidence="2" id="KW-0805">Transcription regulation</keyword>
<dbReference type="InterPro" id="IPR050613">
    <property type="entry name" value="Sec_Metabolite_Reg"/>
</dbReference>
<dbReference type="OrthoDB" id="4898680at2759"/>
<dbReference type="AlphaFoldDB" id="A0A225ATH7"/>
<feature type="domain" description="Xylanolytic transcriptional activator regulatory" evidence="5">
    <location>
        <begin position="160"/>
        <end position="234"/>
    </location>
</feature>
<reference evidence="6 7" key="1">
    <citation type="submission" date="2015-06" db="EMBL/GenBank/DDBJ databases">
        <title>Talaromyces atroroseus IBT 11181 draft genome.</title>
        <authorList>
            <person name="Rasmussen K.B."/>
            <person name="Rasmussen S."/>
            <person name="Petersen B."/>
            <person name="Sicheritz-Ponten T."/>
            <person name="Mortensen U.H."/>
            <person name="Thrane U."/>
        </authorList>
    </citation>
    <scope>NUCLEOTIDE SEQUENCE [LARGE SCALE GENOMIC DNA]</scope>
    <source>
        <strain evidence="6 7">IBT 11181</strain>
    </source>
</reference>
<sequence>MSPLSLRYLGPTSFAAEFGADSGSPDDLSIDSSSAAIENSNRLQPYWFEKIAEILMLLEDFSSIERLVSDFYALSLAPVIPAPFVLNTFPSIRRLCKELYTGVDFRLEILGIILSQAGRSTQFGIGFGTFAIRGESYTRMQLARRMYSASEVILQVCETLWGQLGDLSTRIFALGVHRETQGSSSIPPFLAQMRKRLFSASYRIDKNIATFLGRPPRLSSKHSDCGLPLCIDDDMFNASTHAFNQAINDTDEQGWRVQPTFCPTAWIRLQCSIAMFREEILDISIMPLKPETVQQLHLSLSRICGHMRNIYVDLTPSIRLYGFPAAGVLIEALHREVSSGITFEFPIPRPEILRNLCVFVAHIESAEQPRNRSDTLFKRASKHFASVIDEVIGSKLVANNNSLPSNTHESAAAWDQDDSMDFMRDFIQVESMDFGIMFDQLV</sequence>
<evidence type="ECO:0000259" key="5">
    <source>
        <dbReference type="SMART" id="SM00906"/>
    </source>
</evidence>
<dbReference type="GO" id="GO:0006351">
    <property type="term" value="P:DNA-templated transcription"/>
    <property type="evidence" value="ECO:0007669"/>
    <property type="project" value="InterPro"/>
</dbReference>
<dbReference type="GO" id="GO:0005634">
    <property type="term" value="C:nucleus"/>
    <property type="evidence" value="ECO:0007669"/>
    <property type="project" value="UniProtKB-SubCell"/>
</dbReference>
<dbReference type="Proteomes" id="UP000214365">
    <property type="component" value="Unassembled WGS sequence"/>
</dbReference>
<evidence type="ECO:0000256" key="3">
    <source>
        <dbReference type="ARBA" id="ARBA00023163"/>
    </source>
</evidence>
<protein>
    <recommendedName>
        <fullName evidence="5">Xylanolytic transcriptional activator regulatory domain-containing protein</fullName>
    </recommendedName>
</protein>
<dbReference type="Pfam" id="PF04082">
    <property type="entry name" value="Fungal_trans"/>
    <property type="match status" value="1"/>
</dbReference>
<evidence type="ECO:0000313" key="7">
    <source>
        <dbReference type="Proteomes" id="UP000214365"/>
    </source>
</evidence>
<evidence type="ECO:0000313" key="6">
    <source>
        <dbReference type="EMBL" id="OKL57725.1"/>
    </source>
</evidence>
<comment type="subcellular location">
    <subcellularLocation>
        <location evidence="1">Nucleus</location>
    </subcellularLocation>
</comment>
<gene>
    <name evidence="6" type="ORF">UA08_07127</name>
</gene>
<evidence type="ECO:0000256" key="2">
    <source>
        <dbReference type="ARBA" id="ARBA00023015"/>
    </source>
</evidence>
<dbReference type="CDD" id="cd12148">
    <property type="entry name" value="fungal_TF_MHR"/>
    <property type="match status" value="1"/>
</dbReference>
<dbReference type="PANTHER" id="PTHR31001">
    <property type="entry name" value="UNCHARACTERIZED TRANSCRIPTIONAL REGULATORY PROTEIN"/>
    <property type="match status" value="1"/>
</dbReference>
<organism evidence="6 7">
    <name type="scientific">Talaromyces atroroseus</name>
    <dbReference type="NCBI Taxonomy" id="1441469"/>
    <lineage>
        <taxon>Eukaryota</taxon>
        <taxon>Fungi</taxon>
        <taxon>Dikarya</taxon>
        <taxon>Ascomycota</taxon>
        <taxon>Pezizomycotina</taxon>
        <taxon>Eurotiomycetes</taxon>
        <taxon>Eurotiomycetidae</taxon>
        <taxon>Eurotiales</taxon>
        <taxon>Trichocomaceae</taxon>
        <taxon>Talaromyces</taxon>
        <taxon>Talaromyces sect. Trachyspermi</taxon>
    </lineage>
</organism>
<dbReference type="GO" id="GO:0008270">
    <property type="term" value="F:zinc ion binding"/>
    <property type="evidence" value="ECO:0007669"/>
    <property type="project" value="InterPro"/>
</dbReference>